<comment type="caution">
    <text evidence="1">The sequence shown here is derived from an EMBL/GenBank/DDBJ whole genome shotgun (WGS) entry which is preliminary data.</text>
</comment>
<feature type="non-terminal residue" evidence="1">
    <location>
        <position position="1"/>
    </location>
</feature>
<dbReference type="AlphaFoldDB" id="A0A9N9PG60"/>
<keyword evidence="2" id="KW-1185">Reference proteome</keyword>
<organism evidence="1 2">
    <name type="scientific">Racocetra fulgida</name>
    <dbReference type="NCBI Taxonomy" id="60492"/>
    <lineage>
        <taxon>Eukaryota</taxon>
        <taxon>Fungi</taxon>
        <taxon>Fungi incertae sedis</taxon>
        <taxon>Mucoromycota</taxon>
        <taxon>Glomeromycotina</taxon>
        <taxon>Glomeromycetes</taxon>
        <taxon>Diversisporales</taxon>
        <taxon>Gigasporaceae</taxon>
        <taxon>Racocetra</taxon>
    </lineage>
</organism>
<evidence type="ECO:0000313" key="2">
    <source>
        <dbReference type="Proteomes" id="UP000789396"/>
    </source>
</evidence>
<evidence type="ECO:0000313" key="1">
    <source>
        <dbReference type="EMBL" id="CAG8817109.1"/>
    </source>
</evidence>
<sequence length="43" mass="4665">VSSERARTKDVILKIKELFSNLESKKIKVIALVTDSAAAYASA</sequence>
<dbReference type="Proteomes" id="UP000789396">
    <property type="component" value="Unassembled WGS sequence"/>
</dbReference>
<accession>A0A9N9PG60</accession>
<gene>
    <name evidence="1" type="ORF">RFULGI_LOCUS19322</name>
</gene>
<reference evidence="1" key="1">
    <citation type="submission" date="2021-06" db="EMBL/GenBank/DDBJ databases">
        <authorList>
            <person name="Kallberg Y."/>
            <person name="Tangrot J."/>
            <person name="Rosling A."/>
        </authorList>
    </citation>
    <scope>NUCLEOTIDE SEQUENCE</scope>
    <source>
        <strain evidence="1">IN212</strain>
    </source>
</reference>
<name>A0A9N9PG60_9GLOM</name>
<dbReference type="OrthoDB" id="2411352at2759"/>
<feature type="non-terminal residue" evidence="1">
    <location>
        <position position="43"/>
    </location>
</feature>
<dbReference type="EMBL" id="CAJVPZ010093833">
    <property type="protein sequence ID" value="CAG8817109.1"/>
    <property type="molecule type" value="Genomic_DNA"/>
</dbReference>
<proteinExistence type="predicted"/>
<protein>
    <submittedName>
        <fullName evidence="1">15850_t:CDS:1</fullName>
    </submittedName>
</protein>